<dbReference type="InterPro" id="IPR012856">
    <property type="entry name" value="DAP_B_dom"/>
</dbReference>
<dbReference type="Gene3D" id="3.40.710.10">
    <property type="entry name" value="DD-peptidase/beta-lactamase superfamily"/>
    <property type="match status" value="1"/>
</dbReference>
<dbReference type="InterPro" id="IPR023645">
    <property type="entry name" value="DAP"/>
</dbReference>
<dbReference type="Proteomes" id="UP000316313">
    <property type="component" value="Chromosome"/>
</dbReference>
<evidence type="ECO:0000256" key="4">
    <source>
        <dbReference type="HAMAP-Rule" id="MF_01960"/>
    </source>
</evidence>
<comment type="similarity">
    <text evidence="4">Belongs to the peptidase S12 family.</text>
</comment>
<evidence type="ECO:0000256" key="3">
    <source>
        <dbReference type="ARBA" id="ARBA00022801"/>
    </source>
</evidence>
<dbReference type="RefSeq" id="WP_141460045.1">
    <property type="nucleotide sequence ID" value="NZ_CP038141.1"/>
</dbReference>
<feature type="active site" description="Proton donor/acceptor" evidence="4">
    <location>
        <position position="66"/>
    </location>
</feature>
<evidence type="ECO:0000313" key="7">
    <source>
        <dbReference type="EMBL" id="QDH16767.1"/>
    </source>
</evidence>
<accession>A0A4Y6UK69</accession>
<feature type="region of interest" description="Important for specificity" evidence="4">
    <location>
        <begin position="485"/>
        <end position="495"/>
    </location>
</feature>
<keyword evidence="1 4" id="KW-0031">Aminopeptidase</keyword>
<organism evidence="7 8">
    <name type="scientific">Swingsia samuiensis</name>
    <dbReference type="NCBI Taxonomy" id="1293412"/>
    <lineage>
        <taxon>Bacteria</taxon>
        <taxon>Pseudomonadati</taxon>
        <taxon>Pseudomonadota</taxon>
        <taxon>Alphaproteobacteria</taxon>
        <taxon>Acetobacterales</taxon>
        <taxon>Acetobacteraceae</taxon>
        <taxon>Swingsia</taxon>
    </lineage>
</organism>
<evidence type="ECO:0000256" key="1">
    <source>
        <dbReference type="ARBA" id="ARBA00022438"/>
    </source>
</evidence>
<dbReference type="PANTHER" id="PTHR46825:SF9">
    <property type="entry name" value="BETA-LACTAMASE-RELATED DOMAIN-CONTAINING PROTEIN"/>
    <property type="match status" value="1"/>
</dbReference>
<feature type="domain" description="Beta-lactamase-related" evidence="5">
    <location>
        <begin position="11"/>
        <end position="323"/>
    </location>
</feature>
<dbReference type="NCBIfam" id="NF009622">
    <property type="entry name" value="PRK13128.1"/>
    <property type="match status" value="1"/>
</dbReference>
<feature type="domain" description="D-aminopeptidase" evidence="6">
    <location>
        <begin position="345"/>
        <end position="522"/>
    </location>
</feature>
<keyword evidence="2 4" id="KW-0645">Protease</keyword>
<comment type="activity regulation">
    <text evidence="4">Inhibited by beta-lactam compounds such as 6-aminopenicillic acid, 7-aminocephalosporanic acid, benzylpenicillin and ampicillin. Inhibited by p-chloromercuribenzoate.</text>
</comment>
<dbReference type="InterPro" id="IPR050491">
    <property type="entry name" value="AmpC-like"/>
</dbReference>
<dbReference type="GO" id="GO:0006508">
    <property type="term" value="P:proteolysis"/>
    <property type="evidence" value="ECO:0007669"/>
    <property type="project" value="UniProtKB-KW"/>
</dbReference>
<dbReference type="Gene3D" id="2.40.128.50">
    <property type="match status" value="2"/>
</dbReference>
<evidence type="ECO:0000313" key="8">
    <source>
        <dbReference type="Proteomes" id="UP000316313"/>
    </source>
</evidence>
<dbReference type="Pfam" id="PF07930">
    <property type="entry name" value="DAP_B"/>
    <property type="match status" value="1"/>
</dbReference>
<sequence length="525" mass="58289">MTDSSLISRLENAISSLPDRYPGPGGAVAIVKDGKTLIRHTWGYANIERRIPFTPASLFRMCSITKQFTCGVMLDLFPDPSELDRDLDERLPQLDEPSPTMLHLAHNQSGLRDYWAVAMLHGSPIEGAFGDREADHVIRGTRTLQFQPGTSYSYVNQNFRLISDILQDRTERHFSELLQKSIFEPANMERAILAADTRAMPDGTTGYEGTVETGFRAAVNNIIWTGDAGLGASLDDMIAWEKFIDSTHHNPDGLYNRLSAPTYFDNGSPASYGFGLQRAEMFGHKVTLHGGALRGWRSHRLHVASQRLSIVVMFNHMSPAHLAASSLLATALNIPKNDTPPSSISSNLYGAYLEEDTGLSVRIEPDNLNGIRLRYLMLPEVLTSITPNQAESASVTLTRHDEKRLIMERPAENRRSILTECTPFNAKEDRADLEGTYRCNELDEAEITISLTGTTVYGAFSGILGDGQMEPLRPIAQDLWVLPCPRALDHTAPGDWTLSFIRDGSGIKAIRVGCWLARDLIYDRV</sequence>
<reference evidence="7 8" key="1">
    <citation type="submission" date="2019-03" db="EMBL/GenBank/DDBJ databases">
        <title>The complete genome sequence of Swingsia samuiensis NBRC107927(T).</title>
        <authorList>
            <person name="Chua K.-O."/>
            <person name="Chan K.-G."/>
            <person name="See-Too W.-S."/>
        </authorList>
    </citation>
    <scope>NUCLEOTIDE SEQUENCE [LARGE SCALE GENOMIC DNA]</scope>
    <source>
        <strain evidence="7 8">AH83</strain>
    </source>
</reference>
<dbReference type="OrthoDB" id="7791015at2"/>
<dbReference type="SUPFAM" id="SSF56601">
    <property type="entry name" value="beta-lactamase/transpeptidase-like"/>
    <property type="match status" value="1"/>
</dbReference>
<comment type="subunit">
    <text evidence="4">Homodimer.</text>
</comment>
<dbReference type="EC" id="3.4.11.19" evidence="4"/>
<dbReference type="Pfam" id="PF00144">
    <property type="entry name" value="Beta-lactamase"/>
    <property type="match status" value="1"/>
</dbReference>
<dbReference type="PANTHER" id="PTHR46825">
    <property type="entry name" value="D-ALANYL-D-ALANINE-CARBOXYPEPTIDASE/ENDOPEPTIDASE AMPH"/>
    <property type="match status" value="1"/>
</dbReference>
<dbReference type="AlphaFoldDB" id="A0A4Y6UK69"/>
<dbReference type="GO" id="GO:0004177">
    <property type="term" value="F:aminopeptidase activity"/>
    <property type="evidence" value="ECO:0007669"/>
    <property type="project" value="UniProtKB-UniRule"/>
</dbReference>
<dbReference type="HAMAP" id="MF_01960">
    <property type="entry name" value="D_aminopeptidase"/>
    <property type="match status" value="1"/>
</dbReference>
<protein>
    <recommendedName>
        <fullName evidence="4">D-aminopeptidase</fullName>
        <ecNumber evidence="4">3.4.11.19</ecNumber>
    </recommendedName>
</protein>
<dbReference type="InterPro" id="IPR001466">
    <property type="entry name" value="Beta-lactam-related"/>
</dbReference>
<dbReference type="EMBL" id="CP038141">
    <property type="protein sequence ID" value="QDH16767.1"/>
    <property type="molecule type" value="Genomic_DNA"/>
</dbReference>
<keyword evidence="3 4" id="KW-0378">Hydrolase</keyword>
<dbReference type="InterPro" id="IPR027279">
    <property type="entry name" value="D_amino_pept/lipop_sf"/>
</dbReference>
<dbReference type="KEGG" id="ssam:E3D00_03685"/>
<gene>
    <name evidence="4" type="primary">dap</name>
    <name evidence="7" type="ORF">E3D00_03685</name>
</gene>
<proteinExistence type="inferred from homology"/>
<keyword evidence="8" id="KW-1185">Reference proteome</keyword>
<comment type="function">
    <text evidence="4">Hydrolyzes N-terminal residues in D-amino acid-containing peptides.</text>
</comment>
<name>A0A4Y6UK69_9PROT</name>
<dbReference type="SUPFAM" id="SSF50886">
    <property type="entry name" value="D-aminopeptidase, middle and C-terminal domains"/>
    <property type="match status" value="2"/>
</dbReference>
<evidence type="ECO:0000259" key="5">
    <source>
        <dbReference type="Pfam" id="PF00144"/>
    </source>
</evidence>
<feature type="active site" description="Nucleophile" evidence="4">
    <location>
        <position position="63"/>
    </location>
</feature>
<evidence type="ECO:0000256" key="2">
    <source>
        <dbReference type="ARBA" id="ARBA00022670"/>
    </source>
</evidence>
<feature type="binding site" evidence="4">
    <location>
        <position position="489"/>
    </location>
    <ligand>
        <name>substrate</name>
    </ligand>
</feature>
<dbReference type="InterPro" id="IPR012338">
    <property type="entry name" value="Beta-lactam/transpept-like"/>
</dbReference>
<evidence type="ECO:0000259" key="6">
    <source>
        <dbReference type="Pfam" id="PF07930"/>
    </source>
</evidence>
<comment type="catalytic activity">
    <reaction evidence="4">
        <text>Release of an N-terminal D-amino acid from a peptide, Xaa-|-Yaa-, in which Xaa is preferably D-Ala, D-Ser or D-Thr. D-amino acid amides and methyl esters also are hydrolyzed, as is glycine amide.</text>
        <dbReference type="EC" id="3.4.11.19"/>
    </reaction>
</comment>